<dbReference type="EC" id="3.1.-.-" evidence="7"/>
<dbReference type="Proteomes" id="UP000031184">
    <property type="component" value="Unassembled WGS sequence"/>
</dbReference>
<comment type="caution">
    <text evidence="8">The sequence shown here is derived from an EMBL/GenBank/DDBJ whole genome shotgun (WGS) entry which is preliminary data.</text>
</comment>
<evidence type="ECO:0000256" key="4">
    <source>
        <dbReference type="ARBA" id="ARBA00022759"/>
    </source>
</evidence>
<comment type="cofactor">
    <cofactor evidence="7">
        <name>Zn(2+)</name>
        <dbReference type="ChEBI" id="CHEBI:29105"/>
    </cofactor>
    <text evidence="7">Binds 1 zinc ion.</text>
</comment>
<dbReference type="PANTHER" id="PTHR46986:SF1">
    <property type="entry name" value="ENDORIBONUCLEASE YBEY, CHLOROPLASTIC"/>
    <property type="match status" value="1"/>
</dbReference>
<dbReference type="InterPro" id="IPR023091">
    <property type="entry name" value="MetalPrtase_cat_dom_sf_prd"/>
</dbReference>
<dbReference type="PATRIC" id="fig|1226633.4.peg.1094"/>
<dbReference type="InterPro" id="IPR002036">
    <property type="entry name" value="YbeY"/>
</dbReference>
<evidence type="ECO:0000313" key="9">
    <source>
        <dbReference type="Proteomes" id="UP000031184"/>
    </source>
</evidence>
<dbReference type="OrthoDB" id="9807740at2"/>
<dbReference type="Gene3D" id="3.40.390.30">
    <property type="entry name" value="Metalloproteases ('zincins'), catalytic domain"/>
    <property type="match status" value="1"/>
</dbReference>
<evidence type="ECO:0000313" key="8">
    <source>
        <dbReference type="EMBL" id="KID49588.1"/>
    </source>
</evidence>
<comment type="similarity">
    <text evidence="1 7">Belongs to the endoribonuclease YbeY family.</text>
</comment>
<dbReference type="PROSITE" id="PS01306">
    <property type="entry name" value="UPF0054"/>
    <property type="match status" value="1"/>
</dbReference>
<keyword evidence="4 7" id="KW-0255">Endonuclease</keyword>
<evidence type="ECO:0000256" key="6">
    <source>
        <dbReference type="ARBA" id="ARBA00022833"/>
    </source>
</evidence>
<dbReference type="SUPFAM" id="SSF55486">
    <property type="entry name" value="Metalloproteases ('zincins'), catalytic domain"/>
    <property type="match status" value="1"/>
</dbReference>
<reference evidence="8 9" key="1">
    <citation type="submission" date="2013-08" db="EMBL/GenBank/DDBJ databases">
        <title>An opportunistic ruminal bacterium that causes liver abscesses in cattle.</title>
        <authorList>
            <person name="Benahmed F.H."/>
            <person name="Rasmussen M."/>
            <person name="Harbottle H."/>
            <person name="Soppet D."/>
            <person name="Nagaraja T.G."/>
            <person name="Davidson M."/>
        </authorList>
    </citation>
    <scope>NUCLEOTIDE SEQUENCE [LARGE SCALE GENOMIC DNA]</scope>
    <source>
        <strain evidence="8 9">B35</strain>
    </source>
</reference>
<protein>
    <recommendedName>
        <fullName evidence="7">Endoribonuclease YbeY</fullName>
        <ecNumber evidence="7">3.1.-.-</ecNumber>
    </recommendedName>
</protein>
<proteinExistence type="inferred from homology"/>
<dbReference type="RefSeq" id="WP_005957710.1">
    <property type="nucleotide sequence ID" value="NZ_AOJP01000006.1"/>
</dbReference>
<feature type="binding site" evidence="7">
    <location>
        <position position="132"/>
    </location>
    <ligand>
        <name>Zn(2+)</name>
        <dbReference type="ChEBI" id="CHEBI:29105"/>
        <note>catalytic</note>
    </ligand>
</feature>
<accession>A0A017H445</accession>
<dbReference type="GO" id="GO:0004222">
    <property type="term" value="F:metalloendopeptidase activity"/>
    <property type="evidence" value="ECO:0007669"/>
    <property type="project" value="InterPro"/>
</dbReference>
<evidence type="ECO:0000256" key="5">
    <source>
        <dbReference type="ARBA" id="ARBA00022801"/>
    </source>
</evidence>
<feature type="binding site" evidence="7">
    <location>
        <position position="128"/>
    </location>
    <ligand>
        <name>Zn(2+)</name>
        <dbReference type="ChEBI" id="CHEBI:29105"/>
        <note>catalytic</note>
    </ligand>
</feature>
<keyword evidence="7" id="KW-0963">Cytoplasm</keyword>
<dbReference type="PANTHER" id="PTHR46986">
    <property type="entry name" value="ENDORIBONUCLEASE YBEY, CHLOROPLASTIC"/>
    <property type="match status" value="1"/>
</dbReference>
<keyword evidence="5 7" id="KW-0378">Hydrolase</keyword>
<keyword evidence="7" id="KW-0698">rRNA processing</keyword>
<evidence type="ECO:0000256" key="3">
    <source>
        <dbReference type="ARBA" id="ARBA00022723"/>
    </source>
</evidence>
<comment type="subcellular location">
    <subcellularLocation>
        <location evidence="7">Cytoplasm</location>
    </subcellularLocation>
</comment>
<evidence type="ECO:0000256" key="7">
    <source>
        <dbReference type="HAMAP-Rule" id="MF_00009"/>
    </source>
</evidence>
<organism evidence="8 9">
    <name type="scientific">Fusobacterium necrophorum subsp. funduliforme B35</name>
    <dbReference type="NCBI Taxonomy" id="1226633"/>
    <lineage>
        <taxon>Bacteria</taxon>
        <taxon>Fusobacteriati</taxon>
        <taxon>Fusobacteriota</taxon>
        <taxon>Fusobacteriia</taxon>
        <taxon>Fusobacteriales</taxon>
        <taxon>Fusobacteriaceae</taxon>
        <taxon>Fusobacterium</taxon>
    </lineage>
</organism>
<dbReference type="GO" id="GO:0005737">
    <property type="term" value="C:cytoplasm"/>
    <property type="evidence" value="ECO:0007669"/>
    <property type="project" value="UniProtKB-SubCell"/>
</dbReference>
<dbReference type="NCBIfam" id="TIGR00043">
    <property type="entry name" value="rRNA maturation RNase YbeY"/>
    <property type="match status" value="1"/>
</dbReference>
<sequence length="164" mass="19433">MELLVEVSVEYEKDDYAEFIQEVTENNNEVLAEYIEEVLHMEKVESPLPLYLSLLLTGNHQIQVINREFRQKDSPTDVISFAYHENEDFLVGPYDTLGDIVISLERVGEQAKEYNHSFTREFYYVLTHGILHILGYDHIDENDKREMREREEEILGHFGYTREN</sequence>
<feature type="binding site" evidence="7">
    <location>
        <position position="138"/>
    </location>
    <ligand>
        <name>Zn(2+)</name>
        <dbReference type="ChEBI" id="CHEBI:29105"/>
        <note>catalytic</note>
    </ligand>
</feature>
<dbReference type="EMBL" id="AUZI01000012">
    <property type="protein sequence ID" value="KID49588.1"/>
    <property type="molecule type" value="Genomic_DNA"/>
</dbReference>
<dbReference type="GO" id="GO:0004521">
    <property type="term" value="F:RNA endonuclease activity"/>
    <property type="evidence" value="ECO:0007669"/>
    <property type="project" value="UniProtKB-UniRule"/>
</dbReference>
<evidence type="ECO:0000256" key="2">
    <source>
        <dbReference type="ARBA" id="ARBA00022722"/>
    </source>
</evidence>
<dbReference type="GO" id="GO:0006364">
    <property type="term" value="P:rRNA processing"/>
    <property type="evidence" value="ECO:0007669"/>
    <property type="project" value="UniProtKB-UniRule"/>
</dbReference>
<dbReference type="InterPro" id="IPR020549">
    <property type="entry name" value="YbeY_CS"/>
</dbReference>
<keyword evidence="7" id="KW-0690">Ribosome biogenesis</keyword>
<comment type="function">
    <text evidence="7">Single strand-specific metallo-endoribonuclease involved in late-stage 70S ribosome quality control and in maturation of the 3' terminus of the 16S rRNA.</text>
</comment>
<name>A0A017H445_9FUSO</name>
<evidence type="ECO:0000256" key="1">
    <source>
        <dbReference type="ARBA" id="ARBA00010875"/>
    </source>
</evidence>
<keyword evidence="6 7" id="KW-0862">Zinc</keyword>
<dbReference type="GO" id="GO:0008270">
    <property type="term" value="F:zinc ion binding"/>
    <property type="evidence" value="ECO:0007669"/>
    <property type="project" value="UniProtKB-UniRule"/>
</dbReference>
<dbReference type="AlphaFoldDB" id="A0A017H445"/>
<gene>
    <name evidence="7" type="primary">ybeY</name>
    <name evidence="8" type="ORF">C095_05415</name>
</gene>
<dbReference type="Pfam" id="PF02130">
    <property type="entry name" value="YbeY"/>
    <property type="match status" value="1"/>
</dbReference>
<dbReference type="GeneID" id="75075971"/>
<keyword evidence="3 7" id="KW-0479">Metal-binding</keyword>
<keyword evidence="2 7" id="KW-0540">Nuclease</keyword>
<dbReference type="HAMAP" id="MF_00009">
    <property type="entry name" value="Endoribonucl_YbeY"/>
    <property type="match status" value="1"/>
</dbReference>